<dbReference type="EMBL" id="JAQQWL010000013">
    <property type="protein sequence ID" value="KAK8043117.1"/>
    <property type="molecule type" value="Genomic_DNA"/>
</dbReference>
<evidence type="ECO:0000313" key="1">
    <source>
        <dbReference type="EMBL" id="KAK8043117.1"/>
    </source>
</evidence>
<dbReference type="PANTHER" id="PTHR37574">
    <property type="entry name" value="LIPASE B"/>
    <property type="match status" value="1"/>
</dbReference>
<dbReference type="PANTHER" id="PTHR37574:SF1">
    <property type="entry name" value="LIPASE B"/>
    <property type="match status" value="1"/>
</dbReference>
<dbReference type="InterPro" id="IPR053228">
    <property type="entry name" value="Stereospecific_Lipase"/>
</dbReference>
<dbReference type="InterPro" id="IPR029058">
    <property type="entry name" value="AB_hydrolase_fold"/>
</dbReference>
<evidence type="ECO:0000313" key="2">
    <source>
        <dbReference type="Proteomes" id="UP001480595"/>
    </source>
</evidence>
<reference evidence="1 2" key="1">
    <citation type="submission" date="2023-01" db="EMBL/GenBank/DDBJ databases">
        <title>Analysis of 21 Apiospora genomes using comparative genomics revels a genus with tremendous synthesis potential of carbohydrate active enzymes and secondary metabolites.</title>
        <authorList>
            <person name="Sorensen T."/>
        </authorList>
    </citation>
    <scope>NUCLEOTIDE SEQUENCE [LARGE SCALE GENOMIC DNA]</scope>
    <source>
        <strain evidence="1 2">CBS 135458</strain>
    </source>
</reference>
<dbReference type="RefSeq" id="XP_066709970.1">
    <property type="nucleotide sequence ID" value="XM_066865009.1"/>
</dbReference>
<gene>
    <name evidence="1" type="ORF">PG994_013600</name>
</gene>
<dbReference type="Proteomes" id="UP001480595">
    <property type="component" value="Unassembled WGS sequence"/>
</dbReference>
<organism evidence="1 2">
    <name type="scientific">Apiospora phragmitis</name>
    <dbReference type="NCBI Taxonomy" id="2905665"/>
    <lineage>
        <taxon>Eukaryota</taxon>
        <taxon>Fungi</taxon>
        <taxon>Dikarya</taxon>
        <taxon>Ascomycota</taxon>
        <taxon>Pezizomycotina</taxon>
        <taxon>Sordariomycetes</taxon>
        <taxon>Xylariomycetidae</taxon>
        <taxon>Amphisphaeriales</taxon>
        <taxon>Apiosporaceae</taxon>
        <taxon>Apiospora</taxon>
    </lineage>
</organism>
<dbReference type="Gene3D" id="3.40.50.1820">
    <property type="entry name" value="alpha/beta hydrolase"/>
    <property type="match status" value="1"/>
</dbReference>
<name>A0ABR1T9N7_9PEZI</name>
<proteinExistence type="predicted"/>
<dbReference type="GeneID" id="92098072"/>
<keyword evidence="2" id="KW-1185">Reference proteome</keyword>
<accession>A0ABR1T9N7</accession>
<sequence>MGLHVLALDAGGRVQLPAREYTSRYIATLRAAGGDSAYVPTTTFYSGFFDEIVQPQQHGTGADANASAYLRDARGVGIDNVEAQVVCPPGSPGAGFYDHAGMLYHPLTYALAQGGGGPSGLGRVDVEEVCSRYAAPGLTLEDVLDTDSVGRLNYEKIVDGKIYLR</sequence>
<protein>
    <submittedName>
        <fullName evidence="1">Uncharacterized protein</fullName>
    </submittedName>
</protein>
<comment type="caution">
    <text evidence="1">The sequence shown here is derived from an EMBL/GenBank/DDBJ whole genome shotgun (WGS) entry which is preliminary data.</text>
</comment>